<dbReference type="InterPro" id="IPR050121">
    <property type="entry name" value="Cytochrome_P450_monoxygenase"/>
</dbReference>
<evidence type="ECO:0000313" key="8">
    <source>
        <dbReference type="Proteomes" id="UP000799428"/>
    </source>
</evidence>
<sequence length="446" mass="49891">MRLNVPKKRIFKVGTPFTRVWHDNPFLTGSLQSLTTLPETKKRKEFLNPFFSKAAIVRVEPSLHRRKLRLFLDTLQQQASSATSTSASPGKEDSSEQQQQGSGVVDFFLGFRCLTADTIMDYCFQQDLNALSEPGFRSETVEAFIAGFDLALVATYFPNFFAVLNGVIFRLSEGVRRKYFAPVYGFQTMQKLAEERLVHLEKNPNCASKTKLPTMFDAMLAPDVAKGQVTPSRHDMIADGCLMIAAGTDTTANVLGTVLWNVTQNPDVEAKLVQELKKGMTDREVVLSSVELEGQGFEYLRAVVKEGLRLAYGVPGTIPRRVPKEGAMLGGRFIPGGTIVSAGIYLQNTDAATFPDPFKFDPQRWLCDAETHAKRDRQMLSFSRGSRACIGINLAYATLHLTVAHLFRRFDIKTTGYTTEHDMEWNDRFVPVPNGRIKGLVKVREE</sequence>
<dbReference type="PRINTS" id="PR00385">
    <property type="entry name" value="P450"/>
</dbReference>
<dbReference type="GO" id="GO:0020037">
    <property type="term" value="F:heme binding"/>
    <property type="evidence" value="ECO:0007669"/>
    <property type="project" value="InterPro"/>
</dbReference>
<keyword evidence="6" id="KW-0560">Oxidoreductase</keyword>
<evidence type="ECO:0000313" key="7">
    <source>
        <dbReference type="EMBL" id="KAF2706474.1"/>
    </source>
</evidence>
<comment type="cofactor">
    <cofactor evidence="1 5">
        <name>heme</name>
        <dbReference type="ChEBI" id="CHEBI:30413"/>
    </cofactor>
</comment>
<dbReference type="InterPro" id="IPR002401">
    <property type="entry name" value="Cyt_P450_E_grp-I"/>
</dbReference>
<proteinExistence type="inferred from homology"/>
<comment type="similarity">
    <text evidence="2 6">Belongs to the cytochrome P450 family.</text>
</comment>
<keyword evidence="6" id="KW-0503">Monooxygenase</keyword>
<keyword evidence="3 5" id="KW-0479">Metal-binding</keyword>
<dbReference type="Pfam" id="PF00067">
    <property type="entry name" value="p450"/>
    <property type="match status" value="1"/>
</dbReference>
<dbReference type="InterPro" id="IPR001128">
    <property type="entry name" value="Cyt_P450"/>
</dbReference>
<dbReference type="CDD" id="cd11062">
    <property type="entry name" value="CYP58-like"/>
    <property type="match status" value="1"/>
</dbReference>
<keyword evidence="8" id="KW-1185">Reference proteome</keyword>
<dbReference type="InterPro" id="IPR017972">
    <property type="entry name" value="Cyt_P450_CS"/>
</dbReference>
<keyword evidence="5 6" id="KW-0349">Heme</keyword>
<dbReference type="SUPFAM" id="SSF48264">
    <property type="entry name" value="Cytochrome P450"/>
    <property type="match status" value="1"/>
</dbReference>
<accession>A0A6G1K0U8</accession>
<evidence type="ECO:0000256" key="2">
    <source>
        <dbReference type="ARBA" id="ARBA00010617"/>
    </source>
</evidence>
<evidence type="ECO:0000256" key="3">
    <source>
        <dbReference type="ARBA" id="ARBA00022723"/>
    </source>
</evidence>
<evidence type="ECO:0000256" key="5">
    <source>
        <dbReference type="PIRSR" id="PIRSR602401-1"/>
    </source>
</evidence>
<dbReference type="AlphaFoldDB" id="A0A6G1K0U8"/>
<feature type="binding site" description="axial binding residue" evidence="5">
    <location>
        <position position="389"/>
    </location>
    <ligand>
        <name>heme</name>
        <dbReference type="ChEBI" id="CHEBI:30413"/>
    </ligand>
    <ligandPart>
        <name>Fe</name>
        <dbReference type="ChEBI" id="CHEBI:18248"/>
    </ligandPart>
</feature>
<dbReference type="PANTHER" id="PTHR24305:SF166">
    <property type="entry name" value="CYTOCHROME P450 12A4, MITOCHONDRIAL-RELATED"/>
    <property type="match status" value="1"/>
</dbReference>
<reference evidence="7" key="1">
    <citation type="journal article" date="2020" name="Stud. Mycol.">
        <title>101 Dothideomycetes genomes: a test case for predicting lifestyles and emergence of pathogens.</title>
        <authorList>
            <person name="Haridas S."/>
            <person name="Albert R."/>
            <person name="Binder M."/>
            <person name="Bloem J."/>
            <person name="Labutti K."/>
            <person name="Salamov A."/>
            <person name="Andreopoulos B."/>
            <person name="Baker S."/>
            <person name="Barry K."/>
            <person name="Bills G."/>
            <person name="Bluhm B."/>
            <person name="Cannon C."/>
            <person name="Castanera R."/>
            <person name="Culley D."/>
            <person name="Daum C."/>
            <person name="Ezra D."/>
            <person name="Gonzalez J."/>
            <person name="Henrissat B."/>
            <person name="Kuo A."/>
            <person name="Liang C."/>
            <person name="Lipzen A."/>
            <person name="Lutzoni F."/>
            <person name="Magnuson J."/>
            <person name="Mondo S."/>
            <person name="Nolan M."/>
            <person name="Ohm R."/>
            <person name="Pangilinan J."/>
            <person name="Park H.-J."/>
            <person name="Ramirez L."/>
            <person name="Alfaro M."/>
            <person name="Sun H."/>
            <person name="Tritt A."/>
            <person name="Yoshinaga Y."/>
            <person name="Zwiers L.-H."/>
            <person name="Turgeon B."/>
            <person name="Goodwin S."/>
            <person name="Spatafora J."/>
            <person name="Crous P."/>
            <person name="Grigoriev I."/>
        </authorList>
    </citation>
    <scope>NUCLEOTIDE SEQUENCE</scope>
    <source>
        <strain evidence="7">CBS 279.74</strain>
    </source>
</reference>
<dbReference type="Gene3D" id="1.10.630.10">
    <property type="entry name" value="Cytochrome P450"/>
    <property type="match status" value="1"/>
</dbReference>
<keyword evidence="4 5" id="KW-0408">Iron</keyword>
<evidence type="ECO:0000256" key="4">
    <source>
        <dbReference type="ARBA" id="ARBA00023004"/>
    </source>
</evidence>
<dbReference type="GO" id="GO:0004497">
    <property type="term" value="F:monooxygenase activity"/>
    <property type="evidence" value="ECO:0007669"/>
    <property type="project" value="UniProtKB-KW"/>
</dbReference>
<dbReference type="OrthoDB" id="3945418at2759"/>
<evidence type="ECO:0000256" key="1">
    <source>
        <dbReference type="ARBA" id="ARBA00001971"/>
    </source>
</evidence>
<gene>
    <name evidence="7" type="ORF">K504DRAFT_493582</name>
</gene>
<dbReference type="InterPro" id="IPR036396">
    <property type="entry name" value="Cyt_P450_sf"/>
</dbReference>
<dbReference type="EMBL" id="MU005776">
    <property type="protein sequence ID" value="KAF2706474.1"/>
    <property type="molecule type" value="Genomic_DNA"/>
</dbReference>
<organism evidence="7 8">
    <name type="scientific">Pleomassaria siparia CBS 279.74</name>
    <dbReference type="NCBI Taxonomy" id="1314801"/>
    <lineage>
        <taxon>Eukaryota</taxon>
        <taxon>Fungi</taxon>
        <taxon>Dikarya</taxon>
        <taxon>Ascomycota</taxon>
        <taxon>Pezizomycotina</taxon>
        <taxon>Dothideomycetes</taxon>
        <taxon>Pleosporomycetidae</taxon>
        <taxon>Pleosporales</taxon>
        <taxon>Pleomassariaceae</taxon>
        <taxon>Pleomassaria</taxon>
    </lineage>
</organism>
<dbReference type="PRINTS" id="PR00463">
    <property type="entry name" value="EP450I"/>
</dbReference>
<dbReference type="GO" id="GO:0016705">
    <property type="term" value="F:oxidoreductase activity, acting on paired donors, with incorporation or reduction of molecular oxygen"/>
    <property type="evidence" value="ECO:0007669"/>
    <property type="project" value="InterPro"/>
</dbReference>
<dbReference type="GO" id="GO:0005506">
    <property type="term" value="F:iron ion binding"/>
    <property type="evidence" value="ECO:0007669"/>
    <property type="project" value="InterPro"/>
</dbReference>
<dbReference type="PROSITE" id="PS00086">
    <property type="entry name" value="CYTOCHROME_P450"/>
    <property type="match status" value="1"/>
</dbReference>
<name>A0A6G1K0U8_9PLEO</name>
<dbReference type="Proteomes" id="UP000799428">
    <property type="component" value="Unassembled WGS sequence"/>
</dbReference>
<dbReference type="PANTHER" id="PTHR24305">
    <property type="entry name" value="CYTOCHROME P450"/>
    <property type="match status" value="1"/>
</dbReference>
<evidence type="ECO:0000256" key="6">
    <source>
        <dbReference type="RuleBase" id="RU000461"/>
    </source>
</evidence>
<protein>
    <submittedName>
        <fullName evidence="7">Cytochrome P450</fullName>
    </submittedName>
</protein>